<name>A0ABD1UPK9_9LAMI</name>
<dbReference type="InterPro" id="IPR001005">
    <property type="entry name" value="SANT/Myb"/>
</dbReference>
<dbReference type="PROSITE" id="PS51293">
    <property type="entry name" value="SANT"/>
    <property type="match status" value="1"/>
</dbReference>
<dbReference type="PANTHER" id="PTHR44191:SF62">
    <property type="entry name" value="OS04G0341900 PROTEIN"/>
    <property type="match status" value="1"/>
</dbReference>
<keyword evidence="11" id="KW-1185">Reference proteome</keyword>
<dbReference type="InterPro" id="IPR009057">
    <property type="entry name" value="Homeodomain-like_sf"/>
</dbReference>
<evidence type="ECO:0000256" key="6">
    <source>
        <dbReference type="SAM" id="MobiDB-lite"/>
    </source>
</evidence>
<sequence>MAKESARKCKENGHDSRTCNGCTSIRIFGVQIDVADDNGKKDGEFFIRKSKSLGNLEACNVENTLLEAGYLSDGYIHQSSRSKEAHERKRGMPWSEEEHRSFLVGLEKLGKGDWKGIAKNYVPSRNSSQVASHAQKYFIRLSATEKKRRRSSVFDIPLNEKNASAYLGSPSNKAPEISQHAGSLGAALKNPGEFKGQASMQPPVTTSDKPPLSPMAKLHGITNFRRMVPYMAGVSCFNQGLLENKRTPTVSWFPIVNLPNQNRVFLPTVSQTFTTCAPLMPQPPGSILRGPIHQGSSSQASPSTGITKNNAMNLSIGKLEL</sequence>
<dbReference type="InterPro" id="IPR006447">
    <property type="entry name" value="Myb_dom_plants"/>
</dbReference>
<evidence type="ECO:0000256" key="5">
    <source>
        <dbReference type="ARBA" id="ARBA00023242"/>
    </source>
</evidence>
<dbReference type="GO" id="GO:0005634">
    <property type="term" value="C:nucleus"/>
    <property type="evidence" value="ECO:0007669"/>
    <property type="project" value="UniProtKB-SubCell"/>
</dbReference>
<dbReference type="GO" id="GO:0003677">
    <property type="term" value="F:DNA binding"/>
    <property type="evidence" value="ECO:0007669"/>
    <property type="project" value="UniProtKB-KW"/>
</dbReference>
<evidence type="ECO:0000256" key="2">
    <source>
        <dbReference type="ARBA" id="ARBA00023015"/>
    </source>
</evidence>
<evidence type="ECO:0000313" key="10">
    <source>
        <dbReference type="EMBL" id="KAL2526978.1"/>
    </source>
</evidence>
<dbReference type="InterPro" id="IPR017930">
    <property type="entry name" value="Myb_dom"/>
</dbReference>
<dbReference type="InterPro" id="IPR052245">
    <property type="entry name" value="Plant_Stress_Dev_TF"/>
</dbReference>
<feature type="domain" description="HTH myb-type" evidence="9">
    <location>
        <begin position="86"/>
        <end position="142"/>
    </location>
</feature>
<evidence type="ECO:0000313" key="11">
    <source>
        <dbReference type="Proteomes" id="UP001604336"/>
    </source>
</evidence>
<keyword evidence="3" id="KW-0238">DNA-binding</keyword>
<evidence type="ECO:0000256" key="4">
    <source>
        <dbReference type="ARBA" id="ARBA00023163"/>
    </source>
</evidence>
<protein>
    <submittedName>
        <fullName evidence="10">Transcription factor</fullName>
    </submittedName>
</protein>
<dbReference type="PROSITE" id="PS51294">
    <property type="entry name" value="HTH_MYB"/>
    <property type="match status" value="1"/>
</dbReference>
<keyword evidence="2" id="KW-0805">Transcription regulation</keyword>
<comment type="caution">
    <text evidence="10">The sequence shown here is derived from an EMBL/GenBank/DDBJ whole genome shotgun (WGS) entry which is preliminary data.</text>
</comment>
<proteinExistence type="predicted"/>
<dbReference type="Gene3D" id="1.10.10.60">
    <property type="entry name" value="Homeodomain-like"/>
    <property type="match status" value="1"/>
</dbReference>
<keyword evidence="5" id="KW-0539">Nucleus</keyword>
<dbReference type="EMBL" id="JBFOLK010000003">
    <property type="protein sequence ID" value="KAL2526978.1"/>
    <property type="molecule type" value="Genomic_DNA"/>
</dbReference>
<dbReference type="Proteomes" id="UP001604336">
    <property type="component" value="Unassembled WGS sequence"/>
</dbReference>
<dbReference type="FunFam" id="1.10.10.60:FF:000009">
    <property type="entry name" value="transcription factor MYB1R1"/>
    <property type="match status" value="1"/>
</dbReference>
<evidence type="ECO:0000259" key="9">
    <source>
        <dbReference type="PROSITE" id="PS51294"/>
    </source>
</evidence>
<dbReference type="InterPro" id="IPR017884">
    <property type="entry name" value="SANT_dom"/>
</dbReference>
<evidence type="ECO:0000256" key="1">
    <source>
        <dbReference type="ARBA" id="ARBA00004123"/>
    </source>
</evidence>
<feature type="domain" description="SANT" evidence="8">
    <location>
        <begin position="89"/>
        <end position="142"/>
    </location>
</feature>
<gene>
    <name evidence="10" type="ORF">Adt_12032</name>
</gene>
<dbReference type="Pfam" id="PF00249">
    <property type="entry name" value="Myb_DNA-binding"/>
    <property type="match status" value="1"/>
</dbReference>
<feature type="region of interest" description="Disordered" evidence="6">
    <location>
        <begin position="290"/>
        <end position="309"/>
    </location>
</feature>
<keyword evidence="4" id="KW-0804">Transcription</keyword>
<accession>A0ABD1UPK9</accession>
<dbReference type="SUPFAM" id="SSF46689">
    <property type="entry name" value="Homeodomain-like"/>
    <property type="match status" value="1"/>
</dbReference>
<dbReference type="PANTHER" id="PTHR44191">
    <property type="entry name" value="TRANSCRIPTION FACTOR KUA1"/>
    <property type="match status" value="1"/>
</dbReference>
<dbReference type="SMART" id="SM00717">
    <property type="entry name" value="SANT"/>
    <property type="match status" value="1"/>
</dbReference>
<evidence type="ECO:0000256" key="3">
    <source>
        <dbReference type="ARBA" id="ARBA00023125"/>
    </source>
</evidence>
<feature type="domain" description="Myb-like" evidence="7">
    <location>
        <begin position="86"/>
        <end position="138"/>
    </location>
</feature>
<feature type="compositionally biased region" description="Polar residues" evidence="6">
    <location>
        <begin position="294"/>
        <end position="309"/>
    </location>
</feature>
<evidence type="ECO:0000259" key="7">
    <source>
        <dbReference type="PROSITE" id="PS50090"/>
    </source>
</evidence>
<comment type="subcellular location">
    <subcellularLocation>
        <location evidence="1">Nucleus</location>
    </subcellularLocation>
</comment>
<reference evidence="11" key="1">
    <citation type="submission" date="2024-07" db="EMBL/GenBank/DDBJ databases">
        <title>Two chromosome-level genome assemblies of Korean endemic species Abeliophyllum distichum and Forsythia ovata (Oleaceae).</title>
        <authorList>
            <person name="Jang H."/>
        </authorList>
    </citation>
    <scope>NUCLEOTIDE SEQUENCE [LARGE SCALE GENOMIC DNA]</scope>
</reference>
<dbReference type="CDD" id="cd00167">
    <property type="entry name" value="SANT"/>
    <property type="match status" value="1"/>
</dbReference>
<dbReference type="PROSITE" id="PS50090">
    <property type="entry name" value="MYB_LIKE"/>
    <property type="match status" value="1"/>
</dbReference>
<dbReference type="AlphaFoldDB" id="A0ABD1UPK9"/>
<evidence type="ECO:0000259" key="8">
    <source>
        <dbReference type="PROSITE" id="PS51293"/>
    </source>
</evidence>
<dbReference type="NCBIfam" id="TIGR01557">
    <property type="entry name" value="myb_SHAQKYF"/>
    <property type="match status" value="1"/>
</dbReference>
<organism evidence="10 11">
    <name type="scientific">Abeliophyllum distichum</name>
    <dbReference type="NCBI Taxonomy" id="126358"/>
    <lineage>
        <taxon>Eukaryota</taxon>
        <taxon>Viridiplantae</taxon>
        <taxon>Streptophyta</taxon>
        <taxon>Embryophyta</taxon>
        <taxon>Tracheophyta</taxon>
        <taxon>Spermatophyta</taxon>
        <taxon>Magnoliopsida</taxon>
        <taxon>eudicotyledons</taxon>
        <taxon>Gunneridae</taxon>
        <taxon>Pentapetalae</taxon>
        <taxon>asterids</taxon>
        <taxon>lamiids</taxon>
        <taxon>Lamiales</taxon>
        <taxon>Oleaceae</taxon>
        <taxon>Forsythieae</taxon>
        <taxon>Abeliophyllum</taxon>
    </lineage>
</organism>
<dbReference type="GO" id="GO:0006355">
    <property type="term" value="P:regulation of DNA-templated transcription"/>
    <property type="evidence" value="ECO:0007669"/>
    <property type="project" value="UniProtKB-ARBA"/>
</dbReference>